<dbReference type="PANTHER" id="PTHR24009">
    <property type="entry name" value="RNA-BINDING (RRM/RBD/RNP MOTIFS)"/>
    <property type="match status" value="1"/>
</dbReference>
<dbReference type="GO" id="GO:0008270">
    <property type="term" value="F:zinc ion binding"/>
    <property type="evidence" value="ECO:0007669"/>
    <property type="project" value="UniProtKB-KW"/>
</dbReference>
<keyword evidence="1" id="KW-0479">Metal-binding</keyword>
<keyword evidence="8" id="KW-1185">Reference proteome</keyword>
<evidence type="ECO:0000313" key="7">
    <source>
        <dbReference type="EMBL" id="KAJ0960893.1"/>
    </source>
</evidence>
<dbReference type="OrthoDB" id="1914176at2759"/>
<keyword evidence="2" id="KW-0863">Zinc-finger</keyword>
<evidence type="ECO:0000259" key="6">
    <source>
        <dbReference type="Pfam" id="PF23182"/>
    </source>
</evidence>
<gene>
    <name evidence="7" type="ORF">J5N97_001243</name>
</gene>
<keyword evidence="5" id="KW-0238">DNA-binding</keyword>
<accession>A0A9D5BUK1</accession>
<dbReference type="Pfam" id="PF23182">
    <property type="entry name" value="PABC_AtC3H46"/>
    <property type="match status" value="1"/>
</dbReference>
<evidence type="ECO:0000256" key="5">
    <source>
        <dbReference type="ARBA" id="ARBA00023125"/>
    </source>
</evidence>
<dbReference type="AlphaFoldDB" id="A0A9D5BUK1"/>
<proteinExistence type="predicted"/>
<evidence type="ECO:0000256" key="3">
    <source>
        <dbReference type="ARBA" id="ARBA00022833"/>
    </source>
</evidence>
<keyword evidence="4" id="KW-0694">RNA-binding</keyword>
<protein>
    <recommendedName>
        <fullName evidence="6">AtC3H46-like PABC-like domain-containing protein</fullName>
    </recommendedName>
</protein>
<dbReference type="PANTHER" id="PTHR24009:SF0">
    <property type="entry name" value="ZINC FINGER CCCH DOMAIN-CONTAINING PROTEIN 18"/>
    <property type="match status" value="1"/>
</dbReference>
<reference evidence="7 8" key="1">
    <citation type="journal article" date="2022" name="Hortic Res">
        <title>The genome of Dioscorea zingiberensis sheds light on the biosynthesis, origin and evolution of the medicinally important diosgenin saponins.</title>
        <authorList>
            <person name="Li Y."/>
            <person name="Tan C."/>
            <person name="Li Z."/>
            <person name="Guo J."/>
            <person name="Li S."/>
            <person name="Chen X."/>
            <person name="Wang C."/>
            <person name="Dai X."/>
            <person name="Yang H."/>
            <person name="Song W."/>
            <person name="Hou L."/>
            <person name="Xu J."/>
            <person name="Tong Z."/>
            <person name="Xu A."/>
            <person name="Yuan X."/>
            <person name="Wang W."/>
            <person name="Yang Q."/>
            <person name="Chen L."/>
            <person name="Sun Z."/>
            <person name="Wang K."/>
            <person name="Pan B."/>
            <person name="Chen J."/>
            <person name="Bao Y."/>
            <person name="Liu F."/>
            <person name="Qi X."/>
            <person name="Gang D.R."/>
            <person name="Wen J."/>
            <person name="Li J."/>
        </authorList>
    </citation>
    <scope>NUCLEOTIDE SEQUENCE [LARGE SCALE GENOMIC DNA]</scope>
    <source>
        <strain evidence="7">Dzin_1.0</strain>
    </source>
</reference>
<dbReference type="GO" id="GO:0003723">
    <property type="term" value="F:RNA binding"/>
    <property type="evidence" value="ECO:0007669"/>
    <property type="project" value="UniProtKB-KW"/>
</dbReference>
<evidence type="ECO:0000313" key="8">
    <source>
        <dbReference type="Proteomes" id="UP001085076"/>
    </source>
</evidence>
<dbReference type="GO" id="GO:0003677">
    <property type="term" value="F:DNA binding"/>
    <property type="evidence" value="ECO:0007669"/>
    <property type="project" value="UniProtKB-KW"/>
</dbReference>
<evidence type="ECO:0000256" key="2">
    <source>
        <dbReference type="ARBA" id="ARBA00022771"/>
    </source>
</evidence>
<dbReference type="EMBL" id="JAGGNH010000054">
    <property type="protein sequence ID" value="KAJ0960893.1"/>
    <property type="molecule type" value="Genomic_DNA"/>
</dbReference>
<dbReference type="Proteomes" id="UP001085076">
    <property type="component" value="Unassembled WGS sequence"/>
</dbReference>
<sequence>MNASLYSSAMEDGSCGKKTRMENTDCTMIILSRLQKLDPENANMILGYLLLKNCQQEMIDCATGPDSLIYALISEAKACLACPVNSVAPISMQPHFDQSIPARYMPASSIVPRQFSSSSSFRVAVPGPFYDSYDASAQQQIVPNLFLTHPLFSNLNGKNLCVHNQSELFGLEEPYASNPLSPGFRKQLSLPRSSTNWYFHGQDISDGISQLHGSDINETVNEDHAFAPGTLEKLEMEIRELLKTRKGIPISIASLPMLYQENTIGLFKQTAISLKASLHGKTGCSLTKLLGRLKNGIRLIDRPHGQHSLVLSEDAPRYMDLRNEKIDLLEAAASSCQIYLTFPADSSTFKGLQREWSIQHTILLSTLKLTSCVFLSQMLYQDYSINQNTLHGSMLKNTQQALEQESKRLLKLQINPAMQAHYSSLVITKKILNFLKII</sequence>
<organism evidence="7 8">
    <name type="scientific">Dioscorea zingiberensis</name>
    <dbReference type="NCBI Taxonomy" id="325984"/>
    <lineage>
        <taxon>Eukaryota</taxon>
        <taxon>Viridiplantae</taxon>
        <taxon>Streptophyta</taxon>
        <taxon>Embryophyta</taxon>
        <taxon>Tracheophyta</taxon>
        <taxon>Spermatophyta</taxon>
        <taxon>Magnoliopsida</taxon>
        <taxon>Liliopsida</taxon>
        <taxon>Dioscoreales</taxon>
        <taxon>Dioscoreaceae</taxon>
        <taxon>Dioscorea</taxon>
    </lineage>
</organism>
<evidence type="ECO:0000256" key="1">
    <source>
        <dbReference type="ARBA" id="ARBA00022723"/>
    </source>
</evidence>
<feature type="domain" description="AtC3H46-like PABC-like" evidence="6">
    <location>
        <begin position="21"/>
        <end position="83"/>
    </location>
</feature>
<evidence type="ECO:0000256" key="4">
    <source>
        <dbReference type="ARBA" id="ARBA00022884"/>
    </source>
</evidence>
<name>A0A9D5BUK1_9LILI</name>
<keyword evidence="3" id="KW-0862">Zinc</keyword>
<comment type="caution">
    <text evidence="7">The sequence shown here is derived from an EMBL/GenBank/DDBJ whole genome shotgun (WGS) entry which is preliminary data.</text>
</comment>
<dbReference type="InterPro" id="IPR056276">
    <property type="entry name" value="AtC3H46-like_PABC-like"/>
</dbReference>